<feature type="transmembrane region" description="Helical" evidence="1">
    <location>
        <begin position="79"/>
        <end position="99"/>
    </location>
</feature>
<dbReference type="STRING" id="1249627.D779_2019"/>
<dbReference type="AlphaFoldDB" id="W9V5M5"/>
<dbReference type="Proteomes" id="UP000019460">
    <property type="component" value="Unassembled WGS sequence"/>
</dbReference>
<keyword evidence="3" id="KW-1185">Reference proteome</keyword>
<dbReference type="PANTHER" id="PTHR35867">
    <property type="entry name" value="PROTEIN RSEC"/>
    <property type="match status" value="1"/>
</dbReference>
<dbReference type="InterPro" id="IPR026268">
    <property type="entry name" value="RseC"/>
</dbReference>
<dbReference type="EMBL" id="AONC01000035">
    <property type="protein sequence ID" value="EXJ14813.1"/>
    <property type="molecule type" value="Genomic_DNA"/>
</dbReference>
<feature type="transmembrane region" description="Helical" evidence="1">
    <location>
        <begin position="105"/>
        <end position="125"/>
    </location>
</feature>
<dbReference type="InterPro" id="IPR007359">
    <property type="entry name" value="SigmaE_reg_RseC_MucC"/>
</dbReference>
<dbReference type="PANTHER" id="PTHR35867:SF1">
    <property type="entry name" value="PROTEIN RSEC"/>
    <property type="match status" value="1"/>
</dbReference>
<comment type="caution">
    <text evidence="2">The sequence shown here is derived from an EMBL/GenBank/DDBJ whole genome shotgun (WGS) entry which is preliminary data.</text>
</comment>
<dbReference type="eggNOG" id="COG3086">
    <property type="taxonomic scope" value="Bacteria"/>
</dbReference>
<evidence type="ECO:0000313" key="3">
    <source>
        <dbReference type="Proteomes" id="UP000019460"/>
    </source>
</evidence>
<accession>W9V5M5</accession>
<keyword evidence="1" id="KW-0812">Transmembrane</keyword>
<dbReference type="PIRSF" id="PIRSF004923">
    <property type="entry name" value="RseC"/>
    <property type="match status" value="1"/>
</dbReference>
<dbReference type="OrthoDB" id="9795854at2"/>
<evidence type="ECO:0000256" key="1">
    <source>
        <dbReference type="SAM" id="Phobius"/>
    </source>
</evidence>
<keyword evidence="1" id="KW-0472">Membrane</keyword>
<dbReference type="Pfam" id="PF04246">
    <property type="entry name" value="RseC_MucC"/>
    <property type="match status" value="1"/>
</dbReference>
<proteinExistence type="predicted"/>
<organism evidence="2 3">
    <name type="scientific">Imhoffiella purpurea</name>
    <dbReference type="NCBI Taxonomy" id="1249627"/>
    <lineage>
        <taxon>Bacteria</taxon>
        <taxon>Pseudomonadati</taxon>
        <taxon>Pseudomonadota</taxon>
        <taxon>Gammaproteobacteria</taxon>
        <taxon>Chromatiales</taxon>
        <taxon>Chromatiaceae</taxon>
        <taxon>Imhoffiella</taxon>
    </lineage>
</organism>
<sequence length="167" mass="17488">MIEESATVVAVGEGFAWVETQRRSSCSTCGKAASCGTSILSWLFPPTRNRLKIQDPIGLRTGERIVIGITDATLNSAALLAYMLPLLALIGASGLATALETGEGVAALAGLGGLALGLWLARLLTGGATGQARFRPSLIRREAPEHQFALADLALDDSLQSHKRFTA</sequence>
<protein>
    <submittedName>
        <fullName evidence="2">Sigma factor RpoE regulatory protein RseC</fullName>
    </submittedName>
</protein>
<keyword evidence="1" id="KW-1133">Transmembrane helix</keyword>
<evidence type="ECO:0000313" key="2">
    <source>
        <dbReference type="EMBL" id="EXJ14813.1"/>
    </source>
</evidence>
<name>W9V5M5_9GAMM</name>
<dbReference type="RefSeq" id="WP_043753976.1">
    <property type="nucleotide sequence ID" value="NZ_AONC01000035.1"/>
</dbReference>
<reference evidence="2 3" key="1">
    <citation type="submission" date="2012-11" db="EMBL/GenBank/DDBJ databases">
        <title>Genome assembly of Thiorhodococcus sp. AK35.</title>
        <authorList>
            <person name="Nupur N."/>
            <person name="Khatri I."/>
            <person name="Subramanian S."/>
            <person name="Pinnaka A."/>
        </authorList>
    </citation>
    <scope>NUCLEOTIDE SEQUENCE [LARGE SCALE GENOMIC DNA]</scope>
    <source>
        <strain evidence="2 3">AK35</strain>
    </source>
</reference>
<gene>
    <name evidence="2" type="ORF">D779_2019</name>
</gene>